<dbReference type="Gene3D" id="3.10.10.10">
    <property type="entry name" value="HIV Type 1 Reverse Transcriptase, subunit A, domain 1"/>
    <property type="match status" value="1"/>
</dbReference>
<evidence type="ECO:0000259" key="10">
    <source>
        <dbReference type="Pfam" id="PF17917"/>
    </source>
</evidence>
<evidence type="ECO:0000256" key="1">
    <source>
        <dbReference type="ARBA" id="ARBA00012493"/>
    </source>
</evidence>
<evidence type="ECO:0000256" key="4">
    <source>
        <dbReference type="ARBA" id="ARBA00022695"/>
    </source>
</evidence>
<keyword evidence="4" id="KW-0548">Nucleotidyltransferase</keyword>
<dbReference type="Pfam" id="PF00078">
    <property type="entry name" value="RVT_1"/>
    <property type="match status" value="1"/>
</dbReference>
<feature type="domain" description="Reverse transcriptase RNase H-like" evidence="10">
    <location>
        <begin position="319"/>
        <end position="360"/>
    </location>
</feature>
<dbReference type="GO" id="GO:0003964">
    <property type="term" value="F:RNA-directed DNA polymerase activity"/>
    <property type="evidence" value="ECO:0007669"/>
    <property type="project" value="UniProtKB-KW"/>
</dbReference>
<reference evidence="11" key="1">
    <citation type="submission" date="2018-02" db="EMBL/GenBank/DDBJ databases">
        <authorList>
            <person name="Cohen D.B."/>
            <person name="Kent A.D."/>
        </authorList>
    </citation>
    <scope>NUCLEOTIDE SEQUENCE</scope>
</reference>
<sequence length="502" mass="57892">MIPETLDFKLSVDTPSKHVMCMDKVYKSCNVLVSRRELEANFVLLDMYEFDLILGMDWLSIFHASIDCFGKKMVFRIPGQAEFVFEGDCLVRPPPLVSAIQAKRLLRKGCKGFLVYVLKSEETTLKIEDISVVKEFPDVFSEDLLGLTLRESASPWGAPVLFVKKKDGSMRLCIDYRELNKIDLRSGYHQLRVKEEDIPKTAFRTRYGHYEFLVMPFGLSNAPVVFMDLMKRMDHVVFLGHVISRDGITVDPSKIEAVVNWVKPTNVSEVRSFLGLVGYYRRFVEGFSRIATPLTRLTRKNEKFEWTNECERSFQELKQWHYLYGERCEIYIDHKSLKYVSSQKELNMRQWRWLELIKDYDCSINYHPGKANVVANALSRKSYGFSTTLLTTQKHIINDLERLGVEVVIGGSQSYLASLSVQPTLIEKINASQGCDPQLMKIMEEVRGGNRLEFNISNDSALRFGDRLCVPKDSAIKREILEEAHHSPYIVHPGSTKMYRDL</sequence>
<keyword evidence="8" id="KW-0695">RNA-directed DNA polymerase</keyword>
<dbReference type="Gene3D" id="2.40.70.10">
    <property type="entry name" value="Acid Proteases"/>
    <property type="match status" value="1"/>
</dbReference>
<dbReference type="InterPro" id="IPR050951">
    <property type="entry name" value="Retrovirus_Pol_polyprotein"/>
</dbReference>
<dbReference type="InterPro" id="IPR041373">
    <property type="entry name" value="RT_RNaseH"/>
</dbReference>
<dbReference type="GO" id="GO:0006508">
    <property type="term" value="P:proteolysis"/>
    <property type="evidence" value="ECO:0007669"/>
    <property type="project" value="UniProtKB-KW"/>
</dbReference>
<dbReference type="Gene3D" id="3.30.70.270">
    <property type="match status" value="1"/>
</dbReference>
<keyword evidence="5" id="KW-0540">Nuclease</keyword>
<dbReference type="PANTHER" id="PTHR37984">
    <property type="entry name" value="PROTEIN CBG26694"/>
    <property type="match status" value="1"/>
</dbReference>
<keyword evidence="7" id="KW-0378">Hydrolase</keyword>
<dbReference type="FunFam" id="3.30.70.270:FF:000020">
    <property type="entry name" value="Transposon Tf2-6 polyprotein-like Protein"/>
    <property type="match status" value="1"/>
</dbReference>
<dbReference type="FunFam" id="3.10.10.10:FF:000007">
    <property type="entry name" value="Retrovirus-related Pol polyprotein from transposon 17.6-like Protein"/>
    <property type="match status" value="1"/>
</dbReference>
<dbReference type="InterPro" id="IPR000477">
    <property type="entry name" value="RT_dom"/>
</dbReference>
<evidence type="ECO:0000256" key="7">
    <source>
        <dbReference type="ARBA" id="ARBA00022801"/>
    </source>
</evidence>
<dbReference type="Pfam" id="PF08284">
    <property type="entry name" value="RVP_2"/>
    <property type="match status" value="1"/>
</dbReference>
<organism evidence="11">
    <name type="scientific">Fagus sylvatica</name>
    <name type="common">Beechnut</name>
    <dbReference type="NCBI Taxonomy" id="28930"/>
    <lineage>
        <taxon>Eukaryota</taxon>
        <taxon>Viridiplantae</taxon>
        <taxon>Streptophyta</taxon>
        <taxon>Embryophyta</taxon>
        <taxon>Tracheophyta</taxon>
        <taxon>Spermatophyta</taxon>
        <taxon>Magnoliopsida</taxon>
        <taxon>eudicotyledons</taxon>
        <taxon>Gunneridae</taxon>
        <taxon>Pentapetalae</taxon>
        <taxon>rosids</taxon>
        <taxon>fabids</taxon>
        <taxon>Fagales</taxon>
        <taxon>Fagaceae</taxon>
        <taxon>Fagus</taxon>
    </lineage>
</organism>
<evidence type="ECO:0000313" key="11">
    <source>
        <dbReference type="EMBL" id="SPD31993.1"/>
    </source>
</evidence>
<dbReference type="EMBL" id="OIVN01006383">
    <property type="protein sequence ID" value="SPD31993.1"/>
    <property type="molecule type" value="Genomic_DNA"/>
</dbReference>
<accession>A0A2N9J653</accession>
<feature type="domain" description="Reverse transcriptase" evidence="9">
    <location>
        <begin position="181"/>
        <end position="234"/>
    </location>
</feature>
<keyword evidence="2" id="KW-0645">Protease</keyword>
<evidence type="ECO:0000256" key="6">
    <source>
        <dbReference type="ARBA" id="ARBA00022759"/>
    </source>
</evidence>
<dbReference type="AlphaFoldDB" id="A0A2N9J653"/>
<evidence type="ECO:0000256" key="5">
    <source>
        <dbReference type="ARBA" id="ARBA00022722"/>
    </source>
</evidence>
<proteinExistence type="predicted"/>
<dbReference type="InterPro" id="IPR043502">
    <property type="entry name" value="DNA/RNA_pol_sf"/>
</dbReference>
<gene>
    <name evidence="11" type="ORF">FSB_LOCUS59875</name>
</gene>
<dbReference type="InterPro" id="IPR021109">
    <property type="entry name" value="Peptidase_aspartic_dom_sf"/>
</dbReference>
<dbReference type="CDD" id="cd01647">
    <property type="entry name" value="RT_LTR"/>
    <property type="match status" value="1"/>
</dbReference>
<name>A0A2N9J653_FAGSY</name>
<dbReference type="GO" id="GO:0004519">
    <property type="term" value="F:endonuclease activity"/>
    <property type="evidence" value="ECO:0007669"/>
    <property type="project" value="UniProtKB-KW"/>
</dbReference>
<evidence type="ECO:0000256" key="2">
    <source>
        <dbReference type="ARBA" id="ARBA00022670"/>
    </source>
</evidence>
<evidence type="ECO:0000256" key="3">
    <source>
        <dbReference type="ARBA" id="ARBA00022679"/>
    </source>
</evidence>
<dbReference type="Pfam" id="PF17917">
    <property type="entry name" value="RT_RNaseH"/>
    <property type="match status" value="1"/>
</dbReference>
<dbReference type="GO" id="GO:0008233">
    <property type="term" value="F:peptidase activity"/>
    <property type="evidence" value="ECO:0007669"/>
    <property type="project" value="UniProtKB-KW"/>
</dbReference>
<dbReference type="PANTHER" id="PTHR37984:SF5">
    <property type="entry name" value="PROTEIN NYNRIN-LIKE"/>
    <property type="match status" value="1"/>
</dbReference>
<dbReference type="SUPFAM" id="SSF56672">
    <property type="entry name" value="DNA/RNA polymerases"/>
    <property type="match status" value="1"/>
</dbReference>
<dbReference type="EC" id="2.7.7.49" evidence="1"/>
<keyword evidence="6" id="KW-0255">Endonuclease</keyword>
<evidence type="ECO:0000259" key="9">
    <source>
        <dbReference type="Pfam" id="PF00078"/>
    </source>
</evidence>
<dbReference type="InterPro" id="IPR043128">
    <property type="entry name" value="Rev_trsase/Diguanyl_cyclase"/>
</dbReference>
<evidence type="ECO:0000256" key="8">
    <source>
        <dbReference type="ARBA" id="ARBA00022918"/>
    </source>
</evidence>
<keyword evidence="3" id="KW-0808">Transferase</keyword>
<protein>
    <recommendedName>
        <fullName evidence="1">RNA-directed DNA polymerase</fullName>
        <ecNumber evidence="1">2.7.7.49</ecNumber>
    </recommendedName>
</protein>